<evidence type="ECO:0000256" key="5">
    <source>
        <dbReference type="HAMAP-Rule" id="MF_00081"/>
    </source>
</evidence>
<evidence type="ECO:0000256" key="1">
    <source>
        <dbReference type="ARBA" id="ARBA00022491"/>
    </source>
</evidence>
<name>A0A953NDR4_9MOLU</name>
<dbReference type="EMBL" id="JAIQBY010000036">
    <property type="protein sequence ID" value="MBZ4195634.1"/>
    <property type="molecule type" value="Genomic_DNA"/>
</dbReference>
<dbReference type="GO" id="GO:0045892">
    <property type="term" value="P:negative regulation of DNA-templated transcription"/>
    <property type="evidence" value="ECO:0007669"/>
    <property type="project" value="UniProtKB-UniRule"/>
</dbReference>
<evidence type="ECO:0000256" key="2">
    <source>
        <dbReference type="ARBA" id="ARBA00023015"/>
    </source>
</evidence>
<evidence type="ECO:0000259" key="6">
    <source>
        <dbReference type="Pfam" id="PF01628"/>
    </source>
</evidence>
<keyword evidence="2 5" id="KW-0805">Transcription regulation</keyword>
<comment type="caution">
    <text evidence="7">The sequence shown here is derived from an EMBL/GenBank/DDBJ whole genome shotgun (WGS) entry which is preliminary data.</text>
</comment>
<dbReference type="PANTHER" id="PTHR34824">
    <property type="entry name" value="HEAT-INDUCIBLE TRANSCRIPTION REPRESSOR HRCA"/>
    <property type="match status" value="1"/>
</dbReference>
<keyword evidence="1 5" id="KW-0678">Repressor</keyword>
<keyword evidence="4 5" id="KW-0804">Transcription</keyword>
<comment type="similarity">
    <text evidence="5">Belongs to the HrcA family.</text>
</comment>
<sequence length="331" mass="37747">MKNDSLNLSKDIRLVLKYSVEFFIEEGQPASSKSLIDKYGIKFSSAKVRYLMNDLENLGYLEKTHTSSGRIPSAKGYKYYAKYLTKDDVEIFKGRLKDIFARRRVSVEETIQEVAKIITESIGVTLVTTESNDDSTLKGLQLIPLSDSEGIVLITDSYGKTITNKIIIDPSEFSMKDLSIATKIFSNRLIDYRLIKLSSAARALGPVLSEFIKNYEQLLENYVHQVFEFNFVRKNEVYGKDKIILAKEISRPDLIKILNTIENRSIWELIDSENENDDNIKIAIGSDHSAYITKKFNNAKIKEMSIVGTNRMNYAKGISALELFEELLEEE</sequence>
<keyword evidence="3 5" id="KW-0346">Stress response</keyword>
<protein>
    <recommendedName>
        <fullName evidence="5">Heat-inducible transcription repressor HrcA</fullName>
    </recommendedName>
</protein>
<dbReference type="Pfam" id="PF01628">
    <property type="entry name" value="HrcA"/>
    <property type="match status" value="1"/>
</dbReference>
<accession>A0A953NDR4</accession>
<dbReference type="PIRSF" id="PIRSF005485">
    <property type="entry name" value="HrcA"/>
    <property type="match status" value="1"/>
</dbReference>
<dbReference type="NCBIfam" id="TIGR00331">
    <property type="entry name" value="hrcA"/>
    <property type="match status" value="1"/>
</dbReference>
<proteinExistence type="inferred from homology"/>
<dbReference type="InterPro" id="IPR021153">
    <property type="entry name" value="HrcA_C"/>
</dbReference>
<dbReference type="AlphaFoldDB" id="A0A953NDR4"/>
<keyword evidence="8" id="KW-1185">Reference proteome</keyword>
<dbReference type="InterPro" id="IPR002571">
    <property type="entry name" value="HrcA"/>
</dbReference>
<dbReference type="InterPro" id="IPR036388">
    <property type="entry name" value="WH-like_DNA-bd_sf"/>
</dbReference>
<dbReference type="SUPFAM" id="SSF55781">
    <property type="entry name" value="GAF domain-like"/>
    <property type="match status" value="1"/>
</dbReference>
<dbReference type="HAMAP" id="MF_00081">
    <property type="entry name" value="HrcA"/>
    <property type="match status" value="1"/>
</dbReference>
<dbReference type="GO" id="GO:0003677">
    <property type="term" value="F:DNA binding"/>
    <property type="evidence" value="ECO:0007669"/>
    <property type="project" value="InterPro"/>
</dbReference>
<evidence type="ECO:0000313" key="8">
    <source>
        <dbReference type="Proteomes" id="UP000772186"/>
    </source>
</evidence>
<dbReference type="Gene3D" id="1.10.10.10">
    <property type="entry name" value="Winged helix-like DNA-binding domain superfamily/Winged helix DNA-binding domain"/>
    <property type="match status" value="1"/>
</dbReference>
<comment type="function">
    <text evidence="5">Negative regulator of class I heat shock genes (grpE-dnaK-dnaJ and groELS operons). Prevents heat-shock induction of these operons.</text>
</comment>
<evidence type="ECO:0000313" key="7">
    <source>
        <dbReference type="EMBL" id="MBZ4195634.1"/>
    </source>
</evidence>
<gene>
    <name evidence="5 7" type="primary">hrcA</name>
    <name evidence="7" type="ORF">LAD73_02825</name>
</gene>
<dbReference type="Proteomes" id="UP000772186">
    <property type="component" value="Unassembled WGS sequence"/>
</dbReference>
<feature type="domain" description="Heat-inducible transcription repressor HrcA C-terminal" evidence="6">
    <location>
        <begin position="108"/>
        <end position="317"/>
    </location>
</feature>
<evidence type="ECO:0000256" key="4">
    <source>
        <dbReference type="ARBA" id="ARBA00023163"/>
    </source>
</evidence>
<reference evidence="7 8" key="1">
    <citation type="submission" date="2021-09" db="EMBL/GenBank/DDBJ databases">
        <title>WGS of Mycoplasma sp. Zaradi2 strains.</title>
        <authorList>
            <person name="Spergser J."/>
        </authorList>
    </citation>
    <scope>NUCLEOTIDE SEQUENCE [LARGE SCALE GENOMIC DNA]</scope>
    <source>
        <strain evidence="7 8">1331</strain>
    </source>
</reference>
<dbReference type="InterPro" id="IPR036390">
    <property type="entry name" value="WH_DNA-bd_sf"/>
</dbReference>
<evidence type="ECO:0000256" key="3">
    <source>
        <dbReference type="ARBA" id="ARBA00023016"/>
    </source>
</evidence>
<dbReference type="PANTHER" id="PTHR34824:SF1">
    <property type="entry name" value="HEAT-INDUCIBLE TRANSCRIPTION REPRESSOR HRCA"/>
    <property type="match status" value="1"/>
</dbReference>
<dbReference type="SUPFAM" id="SSF46785">
    <property type="entry name" value="Winged helix' DNA-binding domain"/>
    <property type="match status" value="1"/>
</dbReference>
<organism evidence="7 8">
    <name type="scientific">Mycoplasma tauri</name>
    <dbReference type="NCBI Taxonomy" id="547987"/>
    <lineage>
        <taxon>Bacteria</taxon>
        <taxon>Bacillati</taxon>
        <taxon>Mycoplasmatota</taxon>
        <taxon>Mollicutes</taxon>
        <taxon>Mycoplasmataceae</taxon>
        <taxon>Mycoplasma</taxon>
    </lineage>
</organism>
<dbReference type="RefSeq" id="WP_223644878.1">
    <property type="nucleotide sequence ID" value="NZ_JAIQBY010000036.1"/>
</dbReference>